<keyword evidence="10 11" id="KW-0472">Membrane</keyword>
<comment type="subcellular location">
    <subcellularLocation>
        <location evidence="1">Mitochondrion inner membrane</location>
        <topology evidence="1">Single-pass membrane protein</topology>
        <orientation evidence="1">Matrix side</orientation>
    </subcellularLocation>
</comment>
<evidence type="ECO:0000256" key="5">
    <source>
        <dbReference type="ARBA" id="ARBA00022692"/>
    </source>
</evidence>
<keyword evidence="3" id="KW-0813">Transport</keyword>
<comment type="similarity">
    <text evidence="2">Belongs to the complex I NDUFC2 subunit family.</text>
</comment>
<keyword evidence="7" id="KW-0249">Electron transport</keyword>
<dbReference type="WBParaSite" id="PSU_v2.g14144.t1">
    <property type="protein sequence ID" value="PSU_v2.g14144.t1"/>
    <property type="gene ID" value="PSU_v2.g14144"/>
</dbReference>
<evidence type="ECO:0000256" key="11">
    <source>
        <dbReference type="SAM" id="Phobius"/>
    </source>
</evidence>
<keyword evidence="6" id="KW-0999">Mitochondrion inner membrane</keyword>
<evidence type="ECO:0000256" key="7">
    <source>
        <dbReference type="ARBA" id="ARBA00022982"/>
    </source>
</evidence>
<dbReference type="AlphaFoldDB" id="A0A914Y3Y3"/>
<proteinExistence type="inferred from homology"/>
<evidence type="ECO:0000313" key="12">
    <source>
        <dbReference type="Proteomes" id="UP000887577"/>
    </source>
</evidence>
<sequence length="140" mass="16600">MAQLARVDPKEVLRREDYLRENRRPRELRDPFTWPWPYRAAGTAVGLCVAASHMHNLWLRKPWHYALYARLALTATAGVIAFSLGNLRVNNYQTREAVTEHYKELHPNDFDAVNDIYGRPFANVLLPWYPKRTQYRRFDE</sequence>
<protein>
    <submittedName>
        <fullName evidence="13">NADH dehydrogenase [ubiquinone] 1 subunit C2</fullName>
    </submittedName>
</protein>
<accession>A0A914Y3Y3</accession>
<evidence type="ECO:0000256" key="9">
    <source>
        <dbReference type="ARBA" id="ARBA00023128"/>
    </source>
</evidence>
<dbReference type="PANTHER" id="PTHR13099">
    <property type="entry name" value="NADH-UBIQUINONE OXIDOREDUCTASE SUBUNIT B14.5B"/>
    <property type="match status" value="1"/>
</dbReference>
<keyword evidence="5 11" id="KW-0812">Transmembrane</keyword>
<keyword evidence="9" id="KW-0496">Mitochondrion</keyword>
<reference evidence="13" key="1">
    <citation type="submission" date="2022-11" db="UniProtKB">
        <authorList>
            <consortium name="WormBaseParasite"/>
        </authorList>
    </citation>
    <scope>IDENTIFICATION</scope>
</reference>
<evidence type="ECO:0000256" key="4">
    <source>
        <dbReference type="ARBA" id="ARBA00022660"/>
    </source>
</evidence>
<dbReference type="InterPro" id="IPR009423">
    <property type="entry name" value="NDUC2"/>
</dbReference>
<evidence type="ECO:0000256" key="8">
    <source>
        <dbReference type="ARBA" id="ARBA00022989"/>
    </source>
</evidence>
<dbReference type="GO" id="GO:0006120">
    <property type="term" value="P:mitochondrial electron transport, NADH to ubiquinone"/>
    <property type="evidence" value="ECO:0007669"/>
    <property type="project" value="InterPro"/>
</dbReference>
<dbReference type="GO" id="GO:0005743">
    <property type="term" value="C:mitochondrial inner membrane"/>
    <property type="evidence" value="ECO:0007669"/>
    <property type="project" value="UniProtKB-SubCell"/>
</dbReference>
<evidence type="ECO:0000256" key="6">
    <source>
        <dbReference type="ARBA" id="ARBA00022792"/>
    </source>
</evidence>
<evidence type="ECO:0000256" key="2">
    <source>
        <dbReference type="ARBA" id="ARBA00008674"/>
    </source>
</evidence>
<evidence type="ECO:0000256" key="10">
    <source>
        <dbReference type="ARBA" id="ARBA00023136"/>
    </source>
</evidence>
<dbReference type="PANTHER" id="PTHR13099:SF0">
    <property type="entry name" value="NADH DEHYDROGENASE [UBIQUINONE] 1 SUBUNIT C2-RELATED"/>
    <property type="match status" value="1"/>
</dbReference>
<evidence type="ECO:0000256" key="3">
    <source>
        <dbReference type="ARBA" id="ARBA00022448"/>
    </source>
</evidence>
<feature type="transmembrane region" description="Helical" evidence="11">
    <location>
        <begin position="67"/>
        <end position="87"/>
    </location>
</feature>
<evidence type="ECO:0000256" key="1">
    <source>
        <dbReference type="ARBA" id="ARBA00004298"/>
    </source>
</evidence>
<keyword evidence="4" id="KW-0679">Respiratory chain</keyword>
<organism evidence="12 13">
    <name type="scientific">Panagrolaimus superbus</name>
    <dbReference type="NCBI Taxonomy" id="310955"/>
    <lineage>
        <taxon>Eukaryota</taxon>
        <taxon>Metazoa</taxon>
        <taxon>Ecdysozoa</taxon>
        <taxon>Nematoda</taxon>
        <taxon>Chromadorea</taxon>
        <taxon>Rhabditida</taxon>
        <taxon>Tylenchina</taxon>
        <taxon>Panagrolaimomorpha</taxon>
        <taxon>Panagrolaimoidea</taxon>
        <taxon>Panagrolaimidae</taxon>
        <taxon>Panagrolaimus</taxon>
    </lineage>
</organism>
<dbReference type="Pfam" id="PF06374">
    <property type="entry name" value="NDUF_C2"/>
    <property type="match status" value="1"/>
</dbReference>
<evidence type="ECO:0000313" key="13">
    <source>
        <dbReference type="WBParaSite" id="PSU_v2.g14144.t1"/>
    </source>
</evidence>
<name>A0A914Y3Y3_9BILA</name>
<keyword evidence="8 11" id="KW-1133">Transmembrane helix</keyword>
<keyword evidence="12" id="KW-1185">Reference proteome</keyword>
<dbReference type="Proteomes" id="UP000887577">
    <property type="component" value="Unplaced"/>
</dbReference>